<dbReference type="KEGG" id="loa:LOAG_01484"/>
<gene>
    <name evidence="1" type="ORF">LOAG_01484</name>
</gene>
<sequence>MSQHHIITPNACIFDKCERTNIVKLTLRRNLKMIEMVDRCQLTQLIIITAQLKTIHSNFDDWHLKNGFNVFSCKLNLLLSNAFLCYPQLDTPTPFKGSEVSGILKQVNIPKVTSSKQAHLKVLIVLKRSYTVSVYKVVMLNNIQYENSQIMMMSYLSKWSDTLKHVKRDLASCSNTSTILLSSVPAIREVVGRKVSIKADC</sequence>
<dbReference type="CTD" id="9938859"/>
<evidence type="ECO:0000313" key="1">
    <source>
        <dbReference type="EMBL" id="EFO27001.1"/>
    </source>
</evidence>
<organism evidence="1">
    <name type="scientific">Loa loa</name>
    <name type="common">Eye worm</name>
    <name type="synonym">Filaria loa</name>
    <dbReference type="NCBI Taxonomy" id="7209"/>
    <lineage>
        <taxon>Eukaryota</taxon>
        <taxon>Metazoa</taxon>
        <taxon>Ecdysozoa</taxon>
        <taxon>Nematoda</taxon>
        <taxon>Chromadorea</taxon>
        <taxon>Rhabditida</taxon>
        <taxon>Spirurina</taxon>
        <taxon>Spiruromorpha</taxon>
        <taxon>Filarioidea</taxon>
        <taxon>Onchocercidae</taxon>
        <taxon>Loa</taxon>
    </lineage>
</organism>
<protein>
    <submittedName>
        <fullName evidence="1">Uncharacterized protein</fullName>
    </submittedName>
</protein>
<dbReference type="InParanoid" id="A0A1S0U8S7"/>
<name>A0A1S0U8S7_LOALO</name>
<dbReference type="EMBL" id="JH712145">
    <property type="protein sequence ID" value="EFO27001.1"/>
    <property type="molecule type" value="Genomic_DNA"/>
</dbReference>
<dbReference type="GeneID" id="9938859"/>
<proteinExistence type="predicted"/>
<dbReference type="RefSeq" id="XP_003137071.1">
    <property type="nucleotide sequence ID" value="XM_003137023.1"/>
</dbReference>
<accession>A0A1S0U8S7</accession>
<dbReference type="AlphaFoldDB" id="A0A1S0U8S7"/>
<reference evidence="1" key="1">
    <citation type="submission" date="2012-04" db="EMBL/GenBank/DDBJ databases">
        <title>The Genome Sequence of Loa loa.</title>
        <authorList>
            <consortium name="The Broad Institute Genome Sequencing Platform"/>
            <consortium name="Broad Institute Genome Sequencing Center for Infectious Disease"/>
            <person name="Nutman T.B."/>
            <person name="Fink D.L."/>
            <person name="Russ C."/>
            <person name="Young S."/>
            <person name="Zeng Q."/>
            <person name="Gargeya S."/>
            <person name="Alvarado L."/>
            <person name="Berlin A."/>
            <person name="Chapman S.B."/>
            <person name="Chen Z."/>
            <person name="Freedman E."/>
            <person name="Gellesch M."/>
            <person name="Goldberg J."/>
            <person name="Griggs A."/>
            <person name="Gujja S."/>
            <person name="Heilman E.R."/>
            <person name="Heiman D."/>
            <person name="Howarth C."/>
            <person name="Mehta T."/>
            <person name="Neiman D."/>
            <person name="Pearson M."/>
            <person name="Roberts A."/>
            <person name="Saif S."/>
            <person name="Shea T."/>
            <person name="Shenoy N."/>
            <person name="Sisk P."/>
            <person name="Stolte C."/>
            <person name="Sykes S."/>
            <person name="White J."/>
            <person name="Yandava C."/>
            <person name="Haas B."/>
            <person name="Henn M.R."/>
            <person name="Nusbaum C."/>
            <person name="Birren B."/>
        </authorList>
    </citation>
    <scope>NUCLEOTIDE SEQUENCE [LARGE SCALE GENOMIC DNA]</scope>
</reference>